<proteinExistence type="predicted"/>
<accession>A0ABQ9JSS6</accession>
<evidence type="ECO:0000313" key="17">
    <source>
        <dbReference type="Proteomes" id="UP001162164"/>
    </source>
</evidence>
<feature type="domain" description="DDT" evidence="15">
    <location>
        <begin position="136"/>
        <end position="201"/>
    </location>
</feature>
<evidence type="ECO:0000259" key="13">
    <source>
        <dbReference type="PROSITE" id="PS50014"/>
    </source>
</evidence>
<evidence type="ECO:0000256" key="6">
    <source>
        <dbReference type="ARBA" id="ARBA00023117"/>
    </source>
</evidence>
<dbReference type="InterPro" id="IPR001965">
    <property type="entry name" value="Znf_PHD"/>
</dbReference>
<dbReference type="InterPro" id="IPR018501">
    <property type="entry name" value="DDT_dom"/>
</dbReference>
<dbReference type="PROSITE" id="PS50827">
    <property type="entry name" value="DDT"/>
    <property type="match status" value="1"/>
</dbReference>
<dbReference type="InterPro" id="IPR001487">
    <property type="entry name" value="Bromodomain"/>
</dbReference>
<evidence type="ECO:0000256" key="7">
    <source>
        <dbReference type="ARBA" id="ARBA00023163"/>
    </source>
</evidence>
<dbReference type="SUPFAM" id="SSF57903">
    <property type="entry name" value="FYVE/PHD zinc finger"/>
    <property type="match status" value="2"/>
</dbReference>
<dbReference type="SMART" id="SM00571">
    <property type="entry name" value="DDT"/>
    <property type="match status" value="1"/>
</dbReference>
<keyword evidence="7" id="KW-0804">Transcription</keyword>
<dbReference type="InterPro" id="IPR028941">
    <property type="entry name" value="WHIM2_dom"/>
</dbReference>
<feature type="compositionally biased region" description="Acidic residues" evidence="12">
    <location>
        <begin position="896"/>
        <end position="928"/>
    </location>
</feature>
<dbReference type="Pfam" id="PF00439">
    <property type="entry name" value="Bromodomain"/>
    <property type="match status" value="1"/>
</dbReference>
<dbReference type="Gene3D" id="1.20.920.10">
    <property type="entry name" value="Bromodomain-like"/>
    <property type="match status" value="1"/>
</dbReference>
<keyword evidence="11" id="KW-0175">Coiled coil</keyword>
<keyword evidence="3 10" id="KW-0863">Zinc-finger</keyword>
<evidence type="ECO:0000256" key="3">
    <source>
        <dbReference type="ARBA" id="ARBA00022771"/>
    </source>
</evidence>
<dbReference type="Pfam" id="PF15613">
    <property type="entry name" value="WSD"/>
    <property type="match status" value="1"/>
</dbReference>
<keyword evidence="4" id="KW-0862">Zinc</keyword>
<feature type="region of interest" description="Disordered" evidence="12">
    <location>
        <begin position="877"/>
        <end position="928"/>
    </location>
</feature>
<dbReference type="Proteomes" id="UP001162164">
    <property type="component" value="Unassembled WGS sequence"/>
</dbReference>
<dbReference type="SMART" id="SM00249">
    <property type="entry name" value="PHD"/>
    <property type="match status" value="2"/>
</dbReference>
<dbReference type="PROSITE" id="PS50014">
    <property type="entry name" value="BROMODOMAIN_2"/>
    <property type="match status" value="1"/>
</dbReference>
<dbReference type="PROSITE" id="PS50016">
    <property type="entry name" value="ZF_PHD_2"/>
    <property type="match status" value="2"/>
</dbReference>
<evidence type="ECO:0000256" key="12">
    <source>
        <dbReference type="SAM" id="MobiDB-lite"/>
    </source>
</evidence>
<evidence type="ECO:0008006" key="18">
    <source>
        <dbReference type="Google" id="ProtNLM"/>
    </source>
</evidence>
<evidence type="ECO:0000256" key="11">
    <source>
        <dbReference type="SAM" id="Coils"/>
    </source>
</evidence>
<evidence type="ECO:0000256" key="8">
    <source>
        <dbReference type="ARBA" id="ARBA00023242"/>
    </source>
</evidence>
<dbReference type="PROSITE" id="PS01359">
    <property type="entry name" value="ZF_PHD_1"/>
    <property type="match status" value="2"/>
</dbReference>
<dbReference type="PANTHER" id="PTHR46510">
    <property type="entry name" value="BROMODOMAIN ADJACENT TO ZINC FINGER DOMAIN PROTEIN 1A"/>
    <property type="match status" value="1"/>
</dbReference>
<dbReference type="EMBL" id="JAPWTJ010000188">
    <property type="protein sequence ID" value="KAJ8981349.1"/>
    <property type="molecule type" value="Genomic_DNA"/>
</dbReference>
<dbReference type="InterPro" id="IPR036427">
    <property type="entry name" value="Bromodomain-like_sf"/>
</dbReference>
<sequence length="1217" mass="140239">MFVVKSSVMEDFGINKIKFDQIFDGPLPIFDTSKKLDKTTHVKKSKQETLAKYLTKQNGSVSPVVKEKKSNLLEQMKKREEDFKRKKKIALKKKQREESVKIAQYIKEWSKPKEDLELEDQKVLPVFTPVKSKVPDKYFGDMLMLMEFVEIFPKLLSTKDFFPGGFTLELMERALTEKEVAGPLTDIIQMFLTALFNVQDEESTQYRTAIENATDIKEEELSDNLSLTKATRLATLASSWSNKYQGLPLGRLPLYSVTVSEILRLHLLSSGARINDTGAKWRYAQRGGYTSEDDPGLHLRLHEPHILKALAIHNVVQLSICDKLKILCCLMNQLLTYADVRDIVEEKLEKTKQLKLDLKVVQAAERKREQEFSTAKWKLQKEMKENPVSTKEALEKLKKEAEKKQLESAKKVDKMMKAICDLQNVMGYDRAYRKYLRIDSVPAIFVNWEDEYNTGECLLEVSKQNPELVNADRKELLKHVRKIFEELNSSDKENETKKPPKKINGVHSSVLDNYDELLMCSADPSICVVHSTNTKKVKWSFLHDKQQFEELEKSLNKRGLRENEILNIMKNDRDRLMNVIAQTPVNLLNPDIEVSEEDQKPKNLRKGKDRYEDANLGYPMTVSPEEVLENALIDNILEMEEKIYAGSLGSLHIKNREEWRNSLTHKNYDTLNKFVTKVENGKSLIEIKGEDVGLTSRSTTPESQIKTESKDYIDPGRFLGATVDGADLDISRASNNACLIQTNRLQKAINGLAIALAQVARAVDMKYLKKPLGHADATKNDKKKDILSKWEQSLLASTSFSQVFLHYGTLDSCVMWSRSALLARCRICRRQKDSENMLLCDNCNLGHHLYCLKPKLTAIPKGDWFCDRCKREKEKEQKLLSPEAPPPKKRRIFRDEDIEEEEVEEENSELQVEEEEEESEEDTDEDLDDTREFKVELCKMCGSGGELISCDKCLTNYHIECCEPPLRRAPRGLWCCTACKEIKEPKERHSRDSDDGRVVQCTGLVNNQRRCAAKARYKIHDFVKFLRGANNSDESEDEVIHRRSHRREDGRGDLPLHNAALQELLSDVMKHKDAWPFLRPVPDYYDVIAKPMDFGTIKYKLNMGEYNEDSQLMQDAVLVFENCNTYNDTDADVYKCGVRLLRHFEKKAKELGLKLPEEMESDEERPKTKKHKGNVNYFYTNASQNVALYINIIFFILCYLTKYPPFLTKSMLKSVSS</sequence>
<gene>
    <name evidence="16" type="ORF">NQ317_002886</name>
</gene>
<evidence type="ECO:0000256" key="9">
    <source>
        <dbReference type="PROSITE-ProRule" id="PRU00035"/>
    </source>
</evidence>
<evidence type="ECO:0000256" key="1">
    <source>
        <dbReference type="ARBA" id="ARBA00004123"/>
    </source>
</evidence>
<dbReference type="InterPro" id="IPR018359">
    <property type="entry name" value="Bromodomain_CS"/>
</dbReference>
<dbReference type="InterPro" id="IPR028942">
    <property type="entry name" value="WHIM1_dom"/>
</dbReference>
<comment type="caution">
    <text evidence="16">The sequence shown here is derived from an EMBL/GenBank/DDBJ whole genome shotgun (WGS) entry which is preliminary data.</text>
</comment>
<dbReference type="InterPro" id="IPR019787">
    <property type="entry name" value="Znf_PHD-finger"/>
</dbReference>
<feature type="coiled-coil region" evidence="11">
    <location>
        <begin position="66"/>
        <end position="93"/>
    </location>
</feature>
<comment type="subcellular location">
    <subcellularLocation>
        <location evidence="1">Nucleus</location>
    </subcellularLocation>
</comment>
<dbReference type="PRINTS" id="PR00503">
    <property type="entry name" value="BROMODOMAIN"/>
</dbReference>
<dbReference type="Pfam" id="PF02791">
    <property type="entry name" value="DDT"/>
    <property type="match status" value="1"/>
</dbReference>
<organism evidence="16 17">
    <name type="scientific">Molorchus minor</name>
    <dbReference type="NCBI Taxonomy" id="1323400"/>
    <lineage>
        <taxon>Eukaryota</taxon>
        <taxon>Metazoa</taxon>
        <taxon>Ecdysozoa</taxon>
        <taxon>Arthropoda</taxon>
        <taxon>Hexapoda</taxon>
        <taxon>Insecta</taxon>
        <taxon>Pterygota</taxon>
        <taxon>Neoptera</taxon>
        <taxon>Endopterygota</taxon>
        <taxon>Coleoptera</taxon>
        <taxon>Polyphaga</taxon>
        <taxon>Cucujiformia</taxon>
        <taxon>Chrysomeloidea</taxon>
        <taxon>Cerambycidae</taxon>
        <taxon>Lamiinae</taxon>
        <taxon>Monochamini</taxon>
        <taxon>Molorchus</taxon>
    </lineage>
</organism>
<protein>
    <recommendedName>
        <fullName evidence="18">Bromodomain adjacent to zinc finger domain protein 1A</fullName>
    </recommendedName>
</protein>
<dbReference type="InterPro" id="IPR019786">
    <property type="entry name" value="Zinc_finger_PHD-type_CS"/>
</dbReference>
<feature type="domain" description="PHD-type" evidence="14">
    <location>
        <begin position="935"/>
        <end position="982"/>
    </location>
</feature>
<keyword evidence="2" id="KW-0479">Metal-binding</keyword>
<dbReference type="InterPro" id="IPR047171">
    <property type="entry name" value="BAZ1A"/>
</dbReference>
<dbReference type="PROSITE" id="PS00633">
    <property type="entry name" value="BROMODOMAIN_1"/>
    <property type="match status" value="1"/>
</dbReference>
<evidence type="ECO:0000259" key="15">
    <source>
        <dbReference type="PROSITE" id="PS50827"/>
    </source>
</evidence>
<evidence type="ECO:0000256" key="2">
    <source>
        <dbReference type="ARBA" id="ARBA00022723"/>
    </source>
</evidence>
<name>A0ABQ9JSS6_9CUCU</name>
<evidence type="ECO:0000256" key="4">
    <source>
        <dbReference type="ARBA" id="ARBA00022833"/>
    </source>
</evidence>
<keyword evidence="17" id="KW-1185">Reference proteome</keyword>
<keyword evidence="5" id="KW-0805">Transcription regulation</keyword>
<dbReference type="Gene3D" id="3.30.40.10">
    <property type="entry name" value="Zinc/RING finger domain, C3HC4 (zinc finger)"/>
    <property type="match status" value="2"/>
</dbReference>
<keyword evidence="6 9" id="KW-0103">Bromodomain</keyword>
<evidence type="ECO:0000256" key="10">
    <source>
        <dbReference type="PROSITE-ProRule" id="PRU00146"/>
    </source>
</evidence>
<dbReference type="PANTHER" id="PTHR46510:SF1">
    <property type="entry name" value="BROMODOMAIN ADJACENT TO ZINC FINGER DOMAIN PROTEIN 1A"/>
    <property type="match status" value="1"/>
</dbReference>
<dbReference type="Pfam" id="PF00628">
    <property type="entry name" value="PHD"/>
    <property type="match status" value="2"/>
</dbReference>
<reference evidence="16" key="1">
    <citation type="journal article" date="2023" name="Insect Mol. Biol.">
        <title>Genome sequencing provides insights into the evolution of gene families encoding plant cell wall-degrading enzymes in longhorned beetles.</title>
        <authorList>
            <person name="Shin N.R."/>
            <person name="Okamura Y."/>
            <person name="Kirsch R."/>
            <person name="Pauchet Y."/>
        </authorList>
    </citation>
    <scope>NUCLEOTIDE SEQUENCE</scope>
    <source>
        <strain evidence="16">MMC_N1</strain>
    </source>
</reference>
<dbReference type="SUPFAM" id="SSF47370">
    <property type="entry name" value="Bromodomain"/>
    <property type="match status" value="1"/>
</dbReference>
<evidence type="ECO:0000259" key="14">
    <source>
        <dbReference type="PROSITE" id="PS50016"/>
    </source>
</evidence>
<keyword evidence="8" id="KW-0539">Nucleus</keyword>
<evidence type="ECO:0000313" key="16">
    <source>
        <dbReference type="EMBL" id="KAJ8981349.1"/>
    </source>
</evidence>
<evidence type="ECO:0000256" key="5">
    <source>
        <dbReference type="ARBA" id="ARBA00023015"/>
    </source>
</evidence>
<dbReference type="InterPro" id="IPR011011">
    <property type="entry name" value="Znf_FYVE_PHD"/>
</dbReference>
<feature type="domain" description="PHD-type" evidence="14">
    <location>
        <begin position="822"/>
        <end position="872"/>
    </location>
</feature>
<feature type="domain" description="Bromo" evidence="13">
    <location>
        <begin position="1081"/>
        <end position="1134"/>
    </location>
</feature>
<dbReference type="InterPro" id="IPR013083">
    <property type="entry name" value="Znf_RING/FYVE/PHD"/>
</dbReference>
<dbReference type="SMART" id="SM00297">
    <property type="entry name" value="BROMO"/>
    <property type="match status" value="1"/>
</dbReference>
<dbReference type="Pfam" id="PF15612">
    <property type="entry name" value="WHIM1"/>
    <property type="match status" value="1"/>
</dbReference>